<evidence type="ECO:0000256" key="1">
    <source>
        <dbReference type="SAM" id="MobiDB-lite"/>
    </source>
</evidence>
<reference evidence="3" key="1">
    <citation type="submission" date="2013-03" db="EMBL/GenBank/DDBJ databases">
        <title>The Genome Sequence of Anopheles minimus MINIMUS1.</title>
        <authorList>
            <consortium name="The Broad Institute Genomics Platform"/>
            <person name="Neafsey D.E."/>
            <person name="Walton C."/>
            <person name="Walker B."/>
            <person name="Young S.K."/>
            <person name="Zeng Q."/>
            <person name="Gargeya S."/>
            <person name="Fitzgerald M."/>
            <person name="Haas B."/>
            <person name="Abouelleil A."/>
            <person name="Allen A.W."/>
            <person name="Alvarado L."/>
            <person name="Arachchi H.M."/>
            <person name="Berlin A.M."/>
            <person name="Chapman S.B."/>
            <person name="Gainer-Dewar J."/>
            <person name="Goldberg J."/>
            <person name="Griggs A."/>
            <person name="Gujja S."/>
            <person name="Hansen M."/>
            <person name="Howarth C."/>
            <person name="Imamovic A."/>
            <person name="Ireland A."/>
            <person name="Larimer J."/>
            <person name="McCowan C."/>
            <person name="Murphy C."/>
            <person name="Pearson M."/>
            <person name="Poon T.W."/>
            <person name="Priest M."/>
            <person name="Roberts A."/>
            <person name="Saif S."/>
            <person name="Shea T."/>
            <person name="Sisk P."/>
            <person name="Sykes S."/>
            <person name="Wortman J."/>
            <person name="Nusbaum C."/>
            <person name="Birren B."/>
        </authorList>
    </citation>
    <scope>NUCLEOTIDE SEQUENCE [LARGE SCALE GENOMIC DNA]</scope>
    <source>
        <strain evidence="3">MINIMUS1</strain>
    </source>
</reference>
<evidence type="ECO:0000313" key="3">
    <source>
        <dbReference type="Proteomes" id="UP000075920"/>
    </source>
</evidence>
<accession>A0A182WCS2</accession>
<name>A0A182WCS2_9DIPT</name>
<keyword evidence="3" id="KW-1185">Reference proteome</keyword>
<protein>
    <submittedName>
        <fullName evidence="2">Uncharacterized protein</fullName>
    </submittedName>
</protein>
<dbReference type="Proteomes" id="UP000075920">
    <property type="component" value="Unassembled WGS sequence"/>
</dbReference>
<feature type="compositionally biased region" description="Polar residues" evidence="1">
    <location>
        <begin position="33"/>
        <end position="52"/>
    </location>
</feature>
<proteinExistence type="predicted"/>
<dbReference type="EnsemblMetazoa" id="AMIN008159-RA">
    <property type="protein sequence ID" value="AMIN008159-PA"/>
    <property type="gene ID" value="AMIN008159"/>
</dbReference>
<evidence type="ECO:0000313" key="2">
    <source>
        <dbReference type="EnsemblMetazoa" id="AMIN008159-PA"/>
    </source>
</evidence>
<reference evidence="2" key="2">
    <citation type="submission" date="2020-05" db="UniProtKB">
        <authorList>
            <consortium name="EnsemblMetazoa"/>
        </authorList>
    </citation>
    <scope>IDENTIFICATION</scope>
    <source>
        <strain evidence="2">MINIMUS1</strain>
    </source>
</reference>
<dbReference type="AlphaFoldDB" id="A0A182WCS2"/>
<sequence length="69" mass="7838">MEPTVITANNRPQSVFVDRPEHRTLAKPREESSGAQHVQRESTAQTNDDCFSSAFNGRPLRLIERESIK</sequence>
<organism evidence="2 3">
    <name type="scientific">Anopheles minimus</name>
    <dbReference type="NCBI Taxonomy" id="112268"/>
    <lineage>
        <taxon>Eukaryota</taxon>
        <taxon>Metazoa</taxon>
        <taxon>Ecdysozoa</taxon>
        <taxon>Arthropoda</taxon>
        <taxon>Hexapoda</taxon>
        <taxon>Insecta</taxon>
        <taxon>Pterygota</taxon>
        <taxon>Neoptera</taxon>
        <taxon>Endopterygota</taxon>
        <taxon>Diptera</taxon>
        <taxon>Nematocera</taxon>
        <taxon>Culicoidea</taxon>
        <taxon>Culicidae</taxon>
        <taxon>Anophelinae</taxon>
        <taxon>Anopheles</taxon>
    </lineage>
</organism>
<dbReference type="VEuPathDB" id="VectorBase:AMIN008159"/>
<feature type="region of interest" description="Disordered" evidence="1">
    <location>
        <begin position="25"/>
        <end position="52"/>
    </location>
</feature>